<comment type="caution">
    <text evidence="2">The sequence shown here is derived from an EMBL/GenBank/DDBJ whole genome shotgun (WGS) entry which is preliminary data.</text>
</comment>
<keyword evidence="3" id="KW-1185">Reference proteome</keyword>
<evidence type="ECO:0008006" key="4">
    <source>
        <dbReference type="Google" id="ProtNLM"/>
    </source>
</evidence>
<protein>
    <recommendedName>
        <fullName evidence="4">RNase H type-1 domain-containing protein</fullName>
    </recommendedName>
</protein>
<organism evidence="2 3">
    <name type="scientific">Ficus carica</name>
    <name type="common">Common fig</name>
    <dbReference type="NCBI Taxonomy" id="3494"/>
    <lineage>
        <taxon>Eukaryota</taxon>
        <taxon>Viridiplantae</taxon>
        <taxon>Streptophyta</taxon>
        <taxon>Embryophyta</taxon>
        <taxon>Tracheophyta</taxon>
        <taxon>Spermatophyta</taxon>
        <taxon>Magnoliopsida</taxon>
        <taxon>eudicotyledons</taxon>
        <taxon>Gunneridae</taxon>
        <taxon>Pentapetalae</taxon>
        <taxon>rosids</taxon>
        <taxon>fabids</taxon>
        <taxon>Rosales</taxon>
        <taxon>Moraceae</taxon>
        <taxon>Ficeae</taxon>
        <taxon>Ficus</taxon>
    </lineage>
</organism>
<reference evidence="2" key="1">
    <citation type="submission" date="2023-07" db="EMBL/GenBank/DDBJ databases">
        <title>draft genome sequence of fig (Ficus carica).</title>
        <authorList>
            <person name="Takahashi T."/>
            <person name="Nishimura K."/>
        </authorList>
    </citation>
    <scope>NUCLEOTIDE SEQUENCE</scope>
</reference>
<accession>A0AA88D1K5</accession>
<feature type="region of interest" description="Disordered" evidence="1">
    <location>
        <begin position="1"/>
        <end position="25"/>
    </location>
</feature>
<proteinExistence type="predicted"/>
<dbReference type="Proteomes" id="UP001187192">
    <property type="component" value="Unassembled WGS sequence"/>
</dbReference>
<gene>
    <name evidence="2" type="ORF">TIFTF001_047630</name>
</gene>
<evidence type="ECO:0000313" key="2">
    <source>
        <dbReference type="EMBL" id="GMN24354.1"/>
    </source>
</evidence>
<feature type="region of interest" description="Disordered" evidence="1">
    <location>
        <begin position="164"/>
        <end position="187"/>
    </location>
</feature>
<dbReference type="EMBL" id="BTGU01005512">
    <property type="protein sequence ID" value="GMN24354.1"/>
    <property type="molecule type" value="Genomic_DNA"/>
</dbReference>
<dbReference type="AlphaFoldDB" id="A0AA88D1K5"/>
<evidence type="ECO:0000313" key="3">
    <source>
        <dbReference type="Proteomes" id="UP001187192"/>
    </source>
</evidence>
<sequence>MQNVTPRRPDITENEGSVKVNTDGSAKGAPVVSTCGGIFRNARGFVCGLFQHLSWLWLESHSSLVISLLSSNSLKIPWGMRNDWSRALTLSKRKDYRFGYVPLPHVLSLTLSLTHKRCARCPSRIAVSGHPPSPHAGDQNGCPSKCPIYRSLVTALAADRRKSSSKPDFGAILPPNCQRVSPSSSSP</sequence>
<name>A0AA88D1K5_FICCA</name>
<feature type="compositionally biased region" description="Polar residues" evidence="1">
    <location>
        <begin position="178"/>
        <end position="187"/>
    </location>
</feature>
<evidence type="ECO:0000256" key="1">
    <source>
        <dbReference type="SAM" id="MobiDB-lite"/>
    </source>
</evidence>